<dbReference type="OrthoDB" id="9812980at2"/>
<feature type="transmembrane region" description="Helical" evidence="6">
    <location>
        <begin position="85"/>
        <end position="106"/>
    </location>
</feature>
<dbReference type="InterPro" id="IPR015414">
    <property type="entry name" value="TMEM64"/>
</dbReference>
<feature type="transmembrane region" description="Helical" evidence="6">
    <location>
        <begin position="137"/>
        <end position="157"/>
    </location>
</feature>
<feature type="transmembrane region" description="Helical" evidence="6">
    <location>
        <begin position="194"/>
        <end position="215"/>
    </location>
</feature>
<accession>A0A4R1MZK1</accession>
<sequence length="225" mass="26438">MSDIFQKRMKLIGIALFVLIIVYIYNHYFNFMSKDYFFQQIDYYKELDLFFIGYIIAGIILCCLFVPMSWIKAGAALTMGIGRGLVASLIIANVFAIISFAIGRLLSEKFLYSWFEKYKEKHSLNYEYYMEKIQKNGFYYVLYMRNVPIITAAMLNYLCSMTTIDFKKYFLGSFIGMIPGTVLNVYLFSSVTHWTPNIFNVIILSIVILLYYIVLHKYTKKHITE</sequence>
<evidence type="ECO:0000256" key="6">
    <source>
        <dbReference type="RuleBase" id="RU366058"/>
    </source>
</evidence>
<evidence type="ECO:0000256" key="5">
    <source>
        <dbReference type="ARBA" id="ARBA00023136"/>
    </source>
</evidence>
<keyword evidence="3 6" id="KW-0812">Transmembrane</keyword>
<dbReference type="EMBL" id="SMGQ01000011">
    <property type="protein sequence ID" value="TCK98615.1"/>
    <property type="molecule type" value="Genomic_DNA"/>
</dbReference>
<name>A0A4R1MZK1_9FIRM</name>
<proteinExistence type="inferred from homology"/>
<gene>
    <name evidence="8" type="ORF">EDC19_1047</name>
</gene>
<evidence type="ECO:0000313" key="8">
    <source>
        <dbReference type="EMBL" id="TCK98615.1"/>
    </source>
</evidence>
<comment type="similarity">
    <text evidence="6">Belongs to the TVP38/TMEM64 family.</text>
</comment>
<keyword evidence="4 6" id="KW-1133">Transmembrane helix</keyword>
<reference evidence="8 9" key="1">
    <citation type="submission" date="2019-03" db="EMBL/GenBank/DDBJ databases">
        <title>Genomic Encyclopedia of Type Strains, Phase IV (KMG-IV): sequencing the most valuable type-strain genomes for metagenomic binning, comparative biology and taxonomic classification.</title>
        <authorList>
            <person name="Goeker M."/>
        </authorList>
    </citation>
    <scope>NUCLEOTIDE SEQUENCE [LARGE SCALE GENOMIC DNA]</scope>
    <source>
        <strain evidence="8 9">DSM 24176</strain>
    </source>
</reference>
<feature type="transmembrane region" description="Helical" evidence="6">
    <location>
        <begin position="169"/>
        <end position="188"/>
    </location>
</feature>
<evidence type="ECO:0000256" key="2">
    <source>
        <dbReference type="ARBA" id="ARBA00022475"/>
    </source>
</evidence>
<dbReference type="Proteomes" id="UP000294545">
    <property type="component" value="Unassembled WGS sequence"/>
</dbReference>
<dbReference type="PANTHER" id="PTHR12677:SF59">
    <property type="entry name" value="GOLGI APPARATUS MEMBRANE PROTEIN TVP38-RELATED"/>
    <property type="match status" value="1"/>
</dbReference>
<organism evidence="8 9">
    <name type="scientific">Natranaerovirga hydrolytica</name>
    <dbReference type="NCBI Taxonomy" id="680378"/>
    <lineage>
        <taxon>Bacteria</taxon>
        <taxon>Bacillati</taxon>
        <taxon>Bacillota</taxon>
        <taxon>Clostridia</taxon>
        <taxon>Lachnospirales</taxon>
        <taxon>Natranaerovirgaceae</taxon>
        <taxon>Natranaerovirga</taxon>
    </lineage>
</organism>
<feature type="transmembrane region" description="Helical" evidence="6">
    <location>
        <begin position="49"/>
        <end position="73"/>
    </location>
</feature>
<evidence type="ECO:0000313" key="9">
    <source>
        <dbReference type="Proteomes" id="UP000294545"/>
    </source>
</evidence>
<dbReference type="RefSeq" id="WP_132281527.1">
    <property type="nucleotide sequence ID" value="NZ_SMGQ01000011.1"/>
</dbReference>
<dbReference type="AlphaFoldDB" id="A0A4R1MZK1"/>
<dbReference type="InterPro" id="IPR032816">
    <property type="entry name" value="VTT_dom"/>
</dbReference>
<evidence type="ECO:0000256" key="3">
    <source>
        <dbReference type="ARBA" id="ARBA00022692"/>
    </source>
</evidence>
<evidence type="ECO:0000259" key="7">
    <source>
        <dbReference type="Pfam" id="PF09335"/>
    </source>
</evidence>
<keyword evidence="9" id="KW-1185">Reference proteome</keyword>
<feature type="transmembrane region" description="Helical" evidence="6">
    <location>
        <begin position="12"/>
        <end position="29"/>
    </location>
</feature>
<evidence type="ECO:0000256" key="4">
    <source>
        <dbReference type="ARBA" id="ARBA00022989"/>
    </source>
</evidence>
<comment type="caution">
    <text evidence="8">The sequence shown here is derived from an EMBL/GenBank/DDBJ whole genome shotgun (WGS) entry which is preliminary data.</text>
</comment>
<feature type="domain" description="VTT" evidence="7">
    <location>
        <begin position="66"/>
        <end position="189"/>
    </location>
</feature>
<dbReference type="Pfam" id="PF09335">
    <property type="entry name" value="VTT_dom"/>
    <property type="match status" value="1"/>
</dbReference>
<keyword evidence="5 6" id="KW-0472">Membrane</keyword>
<dbReference type="GO" id="GO:0005886">
    <property type="term" value="C:plasma membrane"/>
    <property type="evidence" value="ECO:0007669"/>
    <property type="project" value="UniProtKB-SubCell"/>
</dbReference>
<comment type="subcellular location">
    <subcellularLocation>
        <location evidence="1 6">Cell membrane</location>
        <topology evidence="1 6">Multi-pass membrane protein</topology>
    </subcellularLocation>
</comment>
<evidence type="ECO:0000256" key="1">
    <source>
        <dbReference type="ARBA" id="ARBA00004651"/>
    </source>
</evidence>
<dbReference type="PANTHER" id="PTHR12677">
    <property type="entry name" value="GOLGI APPARATUS MEMBRANE PROTEIN TVP38-RELATED"/>
    <property type="match status" value="1"/>
</dbReference>
<keyword evidence="2 6" id="KW-1003">Cell membrane</keyword>
<protein>
    <recommendedName>
        <fullName evidence="6">TVP38/TMEM64 family membrane protein</fullName>
    </recommendedName>
</protein>